<name>A0AAU9MF32_9ASTR</name>
<evidence type="ECO:0000256" key="1">
    <source>
        <dbReference type="SAM" id="MobiDB-lite"/>
    </source>
</evidence>
<evidence type="ECO:0000313" key="3">
    <source>
        <dbReference type="Proteomes" id="UP001157418"/>
    </source>
</evidence>
<dbReference type="Proteomes" id="UP001157418">
    <property type="component" value="Unassembled WGS sequence"/>
</dbReference>
<proteinExistence type="predicted"/>
<sequence length="91" mass="10048">MHHYNLCWGPLDHLKQEAKKADFKGASMSRQKFGSGRAVETSLSSSPSLKGKRDVMAKHSEAMDFGDWCKNECVKLLGSKGGPPVCRICLH</sequence>
<comment type="caution">
    <text evidence="2">The sequence shown here is derived from an EMBL/GenBank/DDBJ whole genome shotgun (WGS) entry which is preliminary data.</text>
</comment>
<dbReference type="EMBL" id="CAKMRJ010002223">
    <property type="protein sequence ID" value="CAH1425691.1"/>
    <property type="molecule type" value="Genomic_DNA"/>
</dbReference>
<gene>
    <name evidence="2" type="ORF">LVIROSA_LOCUS12818</name>
</gene>
<organism evidence="2 3">
    <name type="scientific">Lactuca virosa</name>
    <dbReference type="NCBI Taxonomy" id="75947"/>
    <lineage>
        <taxon>Eukaryota</taxon>
        <taxon>Viridiplantae</taxon>
        <taxon>Streptophyta</taxon>
        <taxon>Embryophyta</taxon>
        <taxon>Tracheophyta</taxon>
        <taxon>Spermatophyta</taxon>
        <taxon>Magnoliopsida</taxon>
        <taxon>eudicotyledons</taxon>
        <taxon>Gunneridae</taxon>
        <taxon>Pentapetalae</taxon>
        <taxon>asterids</taxon>
        <taxon>campanulids</taxon>
        <taxon>Asterales</taxon>
        <taxon>Asteraceae</taxon>
        <taxon>Cichorioideae</taxon>
        <taxon>Cichorieae</taxon>
        <taxon>Lactucinae</taxon>
        <taxon>Lactuca</taxon>
    </lineage>
</organism>
<evidence type="ECO:0000313" key="2">
    <source>
        <dbReference type="EMBL" id="CAH1425691.1"/>
    </source>
</evidence>
<protein>
    <submittedName>
        <fullName evidence="2">Uncharacterized protein</fullName>
    </submittedName>
</protein>
<feature type="region of interest" description="Disordered" evidence="1">
    <location>
        <begin position="25"/>
        <end position="54"/>
    </location>
</feature>
<accession>A0AAU9MF32</accession>
<dbReference type="AlphaFoldDB" id="A0AAU9MF32"/>
<keyword evidence="3" id="KW-1185">Reference proteome</keyword>
<reference evidence="2 3" key="1">
    <citation type="submission" date="2022-01" db="EMBL/GenBank/DDBJ databases">
        <authorList>
            <person name="Xiong W."/>
            <person name="Schranz E."/>
        </authorList>
    </citation>
    <scope>NUCLEOTIDE SEQUENCE [LARGE SCALE GENOMIC DNA]</scope>
</reference>
<dbReference type="PANTHER" id="PTHR47471">
    <property type="entry name" value="GYF DOMAIN-CONTAINING PROTEIN"/>
    <property type="match status" value="1"/>
</dbReference>
<dbReference type="PANTHER" id="PTHR47471:SF1">
    <property type="entry name" value="PROTEIN ESSENTIAL FOR POTEXVIRUS ACCUMULATION 1"/>
    <property type="match status" value="1"/>
</dbReference>